<organism evidence="1 2">
    <name type="scientific">Pedobacter westerhofensis</name>
    <dbReference type="NCBI Taxonomy" id="425512"/>
    <lineage>
        <taxon>Bacteria</taxon>
        <taxon>Pseudomonadati</taxon>
        <taxon>Bacteroidota</taxon>
        <taxon>Sphingobacteriia</taxon>
        <taxon>Sphingobacteriales</taxon>
        <taxon>Sphingobacteriaceae</taxon>
        <taxon>Pedobacter</taxon>
    </lineage>
</organism>
<dbReference type="OrthoDB" id="849973at2"/>
<sequence length="220" mass="24530">MKNYILSLLSAVIILFSACKKSNNDKPDDISDSGAYQSFTPGSTWNYHNDYLVADKPGDPVADTTVNTMTAGTKLLNNKTFHQLTSVTGRETEEDYLCIKDHLYYNYTVDTDNNTLELPYLSEETSLNSNWIAPITFMGSGATQIKGTITEKNIAKTIRGKTYQDVIHSKLELQALNNKVYTTILTFDFYVAKNIGIIAIYTAQDGTVLSKSELISYSIK</sequence>
<proteinExistence type="predicted"/>
<dbReference type="PROSITE" id="PS51257">
    <property type="entry name" value="PROKAR_LIPOPROTEIN"/>
    <property type="match status" value="1"/>
</dbReference>
<dbReference type="AlphaFoldDB" id="A0A521ADW8"/>
<protein>
    <recommendedName>
        <fullName evidence="3">Lipoprotein</fullName>
    </recommendedName>
</protein>
<accession>A0A521ADW8</accession>
<evidence type="ECO:0000313" key="2">
    <source>
        <dbReference type="Proteomes" id="UP000320300"/>
    </source>
</evidence>
<dbReference type="EMBL" id="FXTN01000001">
    <property type="protein sequence ID" value="SMO32966.1"/>
    <property type="molecule type" value="Genomic_DNA"/>
</dbReference>
<dbReference type="RefSeq" id="WP_142526223.1">
    <property type="nucleotide sequence ID" value="NZ_CBCSJO010000002.1"/>
</dbReference>
<keyword evidence="2" id="KW-1185">Reference proteome</keyword>
<dbReference type="Proteomes" id="UP000320300">
    <property type="component" value="Unassembled WGS sequence"/>
</dbReference>
<reference evidence="1 2" key="1">
    <citation type="submission" date="2017-05" db="EMBL/GenBank/DDBJ databases">
        <authorList>
            <person name="Varghese N."/>
            <person name="Submissions S."/>
        </authorList>
    </citation>
    <scope>NUCLEOTIDE SEQUENCE [LARGE SCALE GENOMIC DNA]</scope>
    <source>
        <strain evidence="1 2">DSM 19036</strain>
    </source>
</reference>
<evidence type="ECO:0008006" key="3">
    <source>
        <dbReference type="Google" id="ProtNLM"/>
    </source>
</evidence>
<gene>
    <name evidence="1" type="ORF">SAMN06265348_10188</name>
</gene>
<evidence type="ECO:0000313" key="1">
    <source>
        <dbReference type="EMBL" id="SMO32966.1"/>
    </source>
</evidence>
<name>A0A521ADW8_9SPHI</name>